<dbReference type="HOGENOM" id="CLU_060077_6_0_9"/>
<evidence type="ECO:0000259" key="5">
    <source>
        <dbReference type="PROSITE" id="PS50937"/>
    </source>
</evidence>
<dbReference type="PRINTS" id="PR00040">
    <property type="entry name" value="HTHMERR"/>
</dbReference>
<name>R9UPE0_9BACL</name>
<evidence type="ECO:0000256" key="2">
    <source>
        <dbReference type="ARBA" id="ARBA00023015"/>
    </source>
</evidence>
<dbReference type="InterPro" id="IPR000551">
    <property type="entry name" value="MerR-type_HTH_dom"/>
</dbReference>
<evidence type="ECO:0000313" key="6">
    <source>
        <dbReference type="EMBL" id="AGN70490.1"/>
    </source>
</evidence>
<keyword evidence="3" id="KW-0238">DNA-binding</keyword>
<dbReference type="SMART" id="SM00422">
    <property type="entry name" value="HTH_MERR"/>
    <property type="match status" value="1"/>
</dbReference>
<protein>
    <submittedName>
        <fullName evidence="6">MerR family transcriptional regulator</fullName>
    </submittedName>
</protein>
<dbReference type="PANTHER" id="PTHR30204:SF69">
    <property type="entry name" value="MERR-FAMILY TRANSCRIPTIONAL REGULATOR"/>
    <property type="match status" value="1"/>
</dbReference>
<evidence type="ECO:0000256" key="3">
    <source>
        <dbReference type="ARBA" id="ARBA00023125"/>
    </source>
</evidence>
<gene>
    <name evidence="6" type="ORF">B2K_38985</name>
</gene>
<dbReference type="PANTHER" id="PTHR30204">
    <property type="entry name" value="REDOX-CYCLING DRUG-SENSING TRANSCRIPTIONAL ACTIVATOR SOXR"/>
    <property type="match status" value="1"/>
</dbReference>
<dbReference type="PROSITE" id="PS50937">
    <property type="entry name" value="HTH_MERR_2"/>
    <property type="match status" value="1"/>
</dbReference>
<reference evidence="6 7" key="1">
    <citation type="submission" date="2013-06" db="EMBL/GenBank/DDBJ databases">
        <title>Complete genome sequence of Paenibacillus mucilaginosus K02.</title>
        <authorList>
            <person name="Xiao B."/>
            <person name="Sun L."/>
            <person name="Xiao L."/>
            <person name="Lian B."/>
        </authorList>
    </citation>
    <scope>NUCLEOTIDE SEQUENCE [LARGE SCALE GENOMIC DNA]</scope>
    <source>
        <strain evidence="6 7">K02</strain>
    </source>
</reference>
<dbReference type="Proteomes" id="UP000007392">
    <property type="component" value="Chromosome"/>
</dbReference>
<keyword evidence="2" id="KW-0805">Transcription regulation</keyword>
<dbReference type="SUPFAM" id="SSF46955">
    <property type="entry name" value="Putative DNA-binding domain"/>
    <property type="match status" value="1"/>
</dbReference>
<keyword evidence="4" id="KW-0804">Transcription</keyword>
<dbReference type="GO" id="GO:0003700">
    <property type="term" value="F:DNA-binding transcription factor activity"/>
    <property type="evidence" value="ECO:0007669"/>
    <property type="project" value="InterPro"/>
</dbReference>
<dbReference type="InterPro" id="IPR047057">
    <property type="entry name" value="MerR_fam"/>
</dbReference>
<dbReference type="AlphaFoldDB" id="R9UPE0"/>
<feature type="domain" description="HTH merR-type" evidence="5">
    <location>
        <begin position="47"/>
        <end position="116"/>
    </location>
</feature>
<dbReference type="Pfam" id="PF13411">
    <property type="entry name" value="MerR_1"/>
    <property type="match status" value="1"/>
</dbReference>
<evidence type="ECO:0000256" key="1">
    <source>
        <dbReference type="ARBA" id="ARBA00022491"/>
    </source>
</evidence>
<organism evidence="6 7">
    <name type="scientific">Paenibacillus mucilaginosus K02</name>
    <dbReference type="NCBI Taxonomy" id="997761"/>
    <lineage>
        <taxon>Bacteria</taxon>
        <taxon>Bacillati</taxon>
        <taxon>Bacillota</taxon>
        <taxon>Bacilli</taxon>
        <taxon>Bacillales</taxon>
        <taxon>Paenibacillaceae</taxon>
        <taxon>Paenibacillus</taxon>
    </lineage>
</organism>
<keyword evidence="1" id="KW-0678">Repressor</keyword>
<dbReference type="EMBL" id="CP003422">
    <property type="protein sequence ID" value="AGN70490.1"/>
    <property type="molecule type" value="Genomic_DNA"/>
</dbReference>
<dbReference type="InterPro" id="IPR009061">
    <property type="entry name" value="DNA-bd_dom_put_sf"/>
</dbReference>
<dbReference type="KEGG" id="pmw:B2K_38985"/>
<proteinExistence type="predicted"/>
<sequence>MEESITFDCMVWIQLSWEEERLSLSPPGAGPIHTYYNEVKEHGDMKLYKIGELARLSEVSPRTIDYYTKLGLIDPETRSDTNYRLYSDETLARLKRIESMKREKYTLEEIKASLQQLGKVSKDEMVTDKLTSLQLLLKQLEKEAKEVGPMLEKLKPSQLKKLHKMLNQPTAACIEALLLLLGKGPFS</sequence>
<dbReference type="Gene3D" id="1.10.1660.10">
    <property type="match status" value="1"/>
</dbReference>
<evidence type="ECO:0000256" key="4">
    <source>
        <dbReference type="ARBA" id="ARBA00023163"/>
    </source>
</evidence>
<evidence type="ECO:0000313" key="7">
    <source>
        <dbReference type="Proteomes" id="UP000007392"/>
    </source>
</evidence>
<dbReference type="GO" id="GO:0003677">
    <property type="term" value="F:DNA binding"/>
    <property type="evidence" value="ECO:0007669"/>
    <property type="project" value="UniProtKB-KW"/>
</dbReference>
<accession>R9UPE0</accession>